<accession>A0A292YKS8</accession>
<feature type="binding site" evidence="2">
    <location>
        <position position="63"/>
    </location>
    <ligand>
        <name>substrate</name>
    </ligand>
</feature>
<dbReference type="Gene3D" id="3.40.50.1240">
    <property type="entry name" value="Phosphoglycerate mutase-like"/>
    <property type="match status" value="1"/>
</dbReference>
<dbReference type="PANTHER" id="PTHR48100">
    <property type="entry name" value="BROAD-SPECIFICITY PHOSPHATASE YOR283W-RELATED"/>
    <property type="match status" value="1"/>
</dbReference>
<proteinExistence type="predicted"/>
<dbReference type="SMART" id="SM00855">
    <property type="entry name" value="PGAM"/>
    <property type="match status" value="1"/>
</dbReference>
<dbReference type="InterPro" id="IPR050275">
    <property type="entry name" value="PGM_Phosphatase"/>
</dbReference>
<evidence type="ECO:0000256" key="1">
    <source>
        <dbReference type="PIRSR" id="PIRSR613078-1"/>
    </source>
</evidence>
<evidence type="ECO:0000313" key="4">
    <source>
        <dbReference type="Proteomes" id="UP000217785"/>
    </source>
</evidence>
<dbReference type="InterPro" id="IPR013078">
    <property type="entry name" value="His_Pase_superF_clade-1"/>
</dbReference>
<dbReference type="GO" id="GO:0016791">
    <property type="term" value="F:phosphatase activity"/>
    <property type="evidence" value="ECO:0007669"/>
    <property type="project" value="TreeGrafter"/>
</dbReference>
<name>A0A292YKS8_9BACL</name>
<reference evidence="4" key="1">
    <citation type="submission" date="2017-07" db="EMBL/GenBank/DDBJ databases">
        <title>Draft genome sequence of Effusibacillus lacus strain skLN1.</title>
        <authorList>
            <person name="Watanabe M."/>
            <person name="Kojima H."/>
            <person name="Fukui M."/>
        </authorList>
    </citation>
    <scope>NUCLEOTIDE SEQUENCE [LARGE SCALE GENOMIC DNA]</scope>
    <source>
        <strain evidence="4">skLN1</strain>
    </source>
</reference>
<dbReference type="Pfam" id="PF00300">
    <property type="entry name" value="His_Phos_1"/>
    <property type="match status" value="1"/>
</dbReference>
<dbReference type="SUPFAM" id="SSF53254">
    <property type="entry name" value="Phosphoglycerate mutase-like"/>
    <property type="match status" value="1"/>
</dbReference>
<dbReference type="RefSeq" id="WP_096181058.1">
    <property type="nucleotide sequence ID" value="NZ_BDUF01000020.1"/>
</dbReference>
<evidence type="ECO:0000313" key="3">
    <source>
        <dbReference type="EMBL" id="GAX89363.1"/>
    </source>
</evidence>
<dbReference type="GO" id="GO:0005737">
    <property type="term" value="C:cytoplasm"/>
    <property type="evidence" value="ECO:0007669"/>
    <property type="project" value="TreeGrafter"/>
</dbReference>
<dbReference type="OrthoDB" id="9783269at2"/>
<dbReference type="Proteomes" id="UP000217785">
    <property type="component" value="Unassembled WGS sequence"/>
</dbReference>
<dbReference type="InterPro" id="IPR029033">
    <property type="entry name" value="His_PPase_superfam"/>
</dbReference>
<keyword evidence="4" id="KW-1185">Reference proteome</keyword>
<dbReference type="EMBL" id="BDUF01000020">
    <property type="protein sequence ID" value="GAX89363.1"/>
    <property type="molecule type" value="Genomic_DNA"/>
</dbReference>
<dbReference type="CDD" id="cd07067">
    <property type="entry name" value="HP_PGM_like"/>
    <property type="match status" value="1"/>
</dbReference>
<dbReference type="PANTHER" id="PTHR48100:SF1">
    <property type="entry name" value="HISTIDINE PHOSPHATASE FAMILY PROTEIN-RELATED"/>
    <property type="match status" value="1"/>
</dbReference>
<feature type="active site" description="Proton donor/acceptor" evidence="1">
    <location>
        <position position="87"/>
    </location>
</feature>
<comment type="caution">
    <text evidence="3">The sequence shown here is derived from an EMBL/GenBank/DDBJ whole genome shotgun (WGS) entry which is preliminary data.</text>
</comment>
<protein>
    <submittedName>
        <fullName evidence="3">Phosphoglycerate mutase</fullName>
    </submittedName>
</protein>
<dbReference type="AlphaFoldDB" id="A0A292YKS8"/>
<evidence type="ECO:0000256" key="2">
    <source>
        <dbReference type="PIRSR" id="PIRSR613078-2"/>
    </source>
</evidence>
<organism evidence="3 4">
    <name type="scientific">Effusibacillus lacus</name>
    <dbReference type="NCBI Taxonomy" id="1348429"/>
    <lineage>
        <taxon>Bacteria</taxon>
        <taxon>Bacillati</taxon>
        <taxon>Bacillota</taxon>
        <taxon>Bacilli</taxon>
        <taxon>Bacillales</taxon>
        <taxon>Alicyclobacillaceae</taxon>
        <taxon>Effusibacillus</taxon>
    </lineage>
</organism>
<feature type="binding site" evidence="2">
    <location>
        <begin position="8"/>
        <end position="15"/>
    </location>
    <ligand>
        <name>substrate</name>
    </ligand>
</feature>
<gene>
    <name evidence="3" type="ORF">EFBL_0981</name>
</gene>
<sequence>MTRLILIRHGSTDDNLLYRLSGWTDSPLNEAGIRQAECAGDHLRRLADRDWKVAAIYASPLLRAAKTAEIIAERLQMQVNYLDELKEMHFGVFDGLPIMDLYETHKEMVDAALNPGDDEFGWEGGETRPEFFRRIHSAAVTVAERHPEQTVAVVTHAGAIAYFLAGIRGEPLSHWNRYHVANCSLTTVRYRNGEFRLEAHNLTGHVPQEEFDELFQSAKKRLGINPAPLARKEN</sequence>
<feature type="active site" description="Tele-phosphohistidine intermediate" evidence="1">
    <location>
        <position position="9"/>
    </location>
</feature>